<dbReference type="Gene3D" id="1.10.10.2840">
    <property type="entry name" value="PucR C-terminal helix-turn-helix domain"/>
    <property type="match status" value="1"/>
</dbReference>
<reference evidence="3" key="1">
    <citation type="journal article" date="2014" name="Genome Announc.">
        <title>Draft Genome Sequence of Mycobacterium triplex DSM 44626.</title>
        <authorList>
            <person name="Sassi M."/>
            <person name="Croce O."/>
            <person name="Robert C."/>
            <person name="Raoult D."/>
            <person name="Drancourt M."/>
        </authorList>
    </citation>
    <scope>NUCLEOTIDE SEQUENCE [LARGE SCALE GENOMIC DNA]</scope>
    <source>
        <strain evidence="3">DSM 44626</strain>
    </source>
</reference>
<organism evidence="3">
    <name type="scientific">Mycobacterium triplex</name>
    <dbReference type="NCBI Taxonomy" id="47839"/>
    <lineage>
        <taxon>Bacteria</taxon>
        <taxon>Bacillati</taxon>
        <taxon>Actinomycetota</taxon>
        <taxon>Actinomycetes</taxon>
        <taxon>Mycobacteriales</taxon>
        <taxon>Mycobacteriaceae</taxon>
        <taxon>Mycobacterium</taxon>
        <taxon>Mycobacterium simiae complex</taxon>
    </lineage>
</organism>
<dbReference type="AlphaFoldDB" id="A0A024K516"/>
<dbReference type="PANTHER" id="PTHR33744">
    <property type="entry name" value="CARBOHYDRATE DIACID REGULATOR"/>
    <property type="match status" value="1"/>
</dbReference>
<dbReference type="Pfam" id="PF17853">
    <property type="entry name" value="GGDEF_2"/>
    <property type="match status" value="1"/>
</dbReference>
<feature type="domain" description="CdaR GGDEF-like" evidence="2">
    <location>
        <begin position="176"/>
        <end position="293"/>
    </location>
</feature>
<dbReference type="HOGENOM" id="CLU_051160_1_0_11"/>
<dbReference type="InterPro" id="IPR051448">
    <property type="entry name" value="CdaR-like_regulators"/>
</dbReference>
<evidence type="ECO:0000259" key="2">
    <source>
        <dbReference type="Pfam" id="PF17853"/>
    </source>
</evidence>
<reference evidence="3" key="2">
    <citation type="submission" date="2014-04" db="EMBL/GenBank/DDBJ databases">
        <authorList>
            <person name="Xu Y.W."/>
            <person name="Yang Q."/>
        </authorList>
    </citation>
    <scope>NUCLEOTIDE SEQUENCE</scope>
    <source>
        <strain evidence="3">DSM 44626</strain>
    </source>
</reference>
<dbReference type="Proteomes" id="UP000028880">
    <property type="component" value="Unassembled WGS sequence"/>
</dbReference>
<name>A0A024K516_9MYCO</name>
<protein>
    <submittedName>
        <fullName evidence="3">Transcriptional activator protein</fullName>
    </submittedName>
</protein>
<evidence type="ECO:0000259" key="1">
    <source>
        <dbReference type="Pfam" id="PF14361"/>
    </source>
</evidence>
<proteinExistence type="predicted"/>
<dbReference type="eggNOG" id="COG2508">
    <property type="taxonomic scope" value="Bacteria"/>
</dbReference>
<dbReference type="STRING" id="47839.BN973_05076"/>
<feature type="domain" description="RsbT co-antagonist protein RsbRD N-terminal" evidence="1">
    <location>
        <begin position="25"/>
        <end position="160"/>
    </location>
</feature>
<dbReference type="InterPro" id="IPR041522">
    <property type="entry name" value="CdaR_GGDEF"/>
</dbReference>
<dbReference type="EMBL" id="HG964446">
    <property type="protein sequence ID" value="CDO90677.1"/>
    <property type="molecule type" value="Genomic_DNA"/>
</dbReference>
<sequence>MNSDVARMVARLDERAATISDILCTTAQDNVPELPRDDTMSKLMRSAMRDHLQTIFAALLHDNDVTKIAAPATHVEYAKALARRDVPISAMMRGHRLGQRQLSEVVFTELQALGMAPASQAAVIETLARTLLKYVDVVSEQALAAYQGEHRAQLEAQRIARAIQIRDVLDAGAPFDVDAVSATLGYPLSWQHLALIVWYPTGQTTPDQLASLSEFVDVLAAAVGTSARPLLAGTDSATLWVWLPFRSVPGEAVMKIHEFVRSRTNAPNIAIGAMGCDVAGFRRSHRQAQRAREAVRAHGVQQNVVIAATDADVVGSALLDADGEEVRGWVHDVLGPLASDSDDDARLRETLRIFLRFGRPYRVAEELGISLRAVKDEMERAITRRGRPIDDRRNVELALLACQRYGSAVLKPG</sequence>
<accession>A0A024K516</accession>
<dbReference type="Pfam" id="PF14361">
    <property type="entry name" value="RsbRD_N"/>
    <property type="match status" value="1"/>
</dbReference>
<dbReference type="InterPro" id="IPR025751">
    <property type="entry name" value="RsbRD_N_dom"/>
</dbReference>
<dbReference type="PANTHER" id="PTHR33744:SF1">
    <property type="entry name" value="DNA-BINDING TRANSCRIPTIONAL ACTIVATOR ADER"/>
    <property type="match status" value="1"/>
</dbReference>
<gene>
    <name evidence="3" type="ORF">BN973_05076</name>
</gene>
<dbReference type="InterPro" id="IPR042070">
    <property type="entry name" value="PucR_C-HTH_sf"/>
</dbReference>
<evidence type="ECO:0000313" key="3">
    <source>
        <dbReference type="EMBL" id="CDO90677.1"/>
    </source>
</evidence>